<feature type="transmembrane region" description="Helical" evidence="1">
    <location>
        <begin position="7"/>
        <end position="28"/>
    </location>
</feature>
<keyword evidence="3" id="KW-1185">Reference proteome</keyword>
<sequence length="148" mass="17370">MSKQEILSWTSIGFSLSVVFFYVMFVFGWPDTIPDYSDRFVKIFFNVFWVAVIVEFIIELTENKNQINKDERDEKIEAIGHKRAYSFLIFAIVAILFQVLLSNFIGVANNDYLLLGQPNMIFHALFLVLFTASIVKRASMLYYYRKSY</sequence>
<feature type="transmembrane region" description="Helical" evidence="1">
    <location>
        <begin position="120"/>
        <end position="144"/>
    </location>
</feature>
<reference evidence="2" key="1">
    <citation type="submission" date="2022-06" db="EMBL/GenBank/DDBJ databases">
        <title>Gracilimonas sp. CAU 1638 isolated from sea sediment.</title>
        <authorList>
            <person name="Kim W."/>
        </authorList>
    </citation>
    <scope>NUCLEOTIDE SEQUENCE</scope>
    <source>
        <strain evidence="2">CAU 1638</strain>
    </source>
</reference>
<dbReference type="EMBL" id="JANDBC010000001">
    <property type="protein sequence ID" value="MCP9291299.1"/>
    <property type="molecule type" value="Genomic_DNA"/>
</dbReference>
<gene>
    <name evidence="2" type="ORF">NM125_06865</name>
</gene>
<feature type="transmembrane region" description="Helical" evidence="1">
    <location>
        <begin position="40"/>
        <end position="58"/>
    </location>
</feature>
<organism evidence="2 3">
    <name type="scientific">Gracilimonas sediminicola</name>
    <dbReference type="NCBI Taxonomy" id="2952158"/>
    <lineage>
        <taxon>Bacteria</taxon>
        <taxon>Pseudomonadati</taxon>
        <taxon>Balneolota</taxon>
        <taxon>Balneolia</taxon>
        <taxon>Balneolales</taxon>
        <taxon>Balneolaceae</taxon>
        <taxon>Gracilimonas</taxon>
    </lineage>
</organism>
<keyword evidence="1" id="KW-1133">Transmembrane helix</keyword>
<protein>
    <recommendedName>
        <fullName evidence="4">DUF2178 domain-containing protein</fullName>
    </recommendedName>
</protein>
<evidence type="ECO:0000256" key="1">
    <source>
        <dbReference type="SAM" id="Phobius"/>
    </source>
</evidence>
<accession>A0A9X2RGY2</accession>
<dbReference type="RefSeq" id="WP_255134117.1">
    <property type="nucleotide sequence ID" value="NZ_JANDBC010000001.1"/>
</dbReference>
<dbReference type="Proteomes" id="UP001139125">
    <property type="component" value="Unassembled WGS sequence"/>
</dbReference>
<evidence type="ECO:0008006" key="4">
    <source>
        <dbReference type="Google" id="ProtNLM"/>
    </source>
</evidence>
<dbReference type="AlphaFoldDB" id="A0A9X2RGY2"/>
<proteinExistence type="predicted"/>
<feature type="transmembrane region" description="Helical" evidence="1">
    <location>
        <begin position="85"/>
        <end position="108"/>
    </location>
</feature>
<comment type="caution">
    <text evidence="2">The sequence shown here is derived from an EMBL/GenBank/DDBJ whole genome shotgun (WGS) entry which is preliminary data.</text>
</comment>
<evidence type="ECO:0000313" key="2">
    <source>
        <dbReference type="EMBL" id="MCP9291299.1"/>
    </source>
</evidence>
<keyword evidence="1" id="KW-0812">Transmembrane</keyword>
<evidence type="ECO:0000313" key="3">
    <source>
        <dbReference type="Proteomes" id="UP001139125"/>
    </source>
</evidence>
<name>A0A9X2RGY2_9BACT</name>
<keyword evidence="1" id="KW-0472">Membrane</keyword>